<evidence type="ECO:0000256" key="2">
    <source>
        <dbReference type="ARBA" id="ARBA00023002"/>
    </source>
</evidence>
<name>A0A7X3K9C2_9BURK</name>
<evidence type="ECO:0000259" key="3">
    <source>
        <dbReference type="Pfam" id="PF02525"/>
    </source>
</evidence>
<feature type="domain" description="Flavodoxin-like fold" evidence="3">
    <location>
        <begin position="1"/>
        <end position="140"/>
    </location>
</feature>
<dbReference type="GO" id="GO:0003955">
    <property type="term" value="F:NAD(P)H dehydrogenase (quinone) activity"/>
    <property type="evidence" value="ECO:0007669"/>
    <property type="project" value="TreeGrafter"/>
</dbReference>
<evidence type="ECO:0000313" key="5">
    <source>
        <dbReference type="Proteomes" id="UP000443353"/>
    </source>
</evidence>
<sequence length="199" mass="21980">MKCLVVIAHPVHDSLCRALAQHAISTLTAHGHDVVVDDLYGAGFAPALTATERASYYAPVFDTNAAATHIARLQAAEALVLVFPTWWFGFPAMLKGWFDRVWAPGVAYDHAGDLGPIRPRLDKLRHALAITSLGSPWWVDRFVLRQPVKRVLKTALLGTCAPQCRFGMLSLYRAESLAPDQVHAFRARIGRTLSKWARA</sequence>
<evidence type="ECO:0000256" key="1">
    <source>
        <dbReference type="ARBA" id="ARBA00006252"/>
    </source>
</evidence>
<keyword evidence="5" id="KW-1185">Reference proteome</keyword>
<dbReference type="Proteomes" id="UP000443353">
    <property type="component" value="Unassembled WGS sequence"/>
</dbReference>
<evidence type="ECO:0000313" key="4">
    <source>
        <dbReference type="EMBL" id="MVW62402.1"/>
    </source>
</evidence>
<dbReference type="EMBL" id="WSES01000006">
    <property type="protein sequence ID" value="MVW62402.1"/>
    <property type="molecule type" value="Genomic_DNA"/>
</dbReference>
<gene>
    <name evidence="4" type="ORF">GPY61_20945</name>
</gene>
<comment type="similarity">
    <text evidence="1">Belongs to the NAD(P)H dehydrogenase (quinone) family.</text>
</comment>
<dbReference type="InterPro" id="IPR029039">
    <property type="entry name" value="Flavoprotein-like_sf"/>
</dbReference>
<proteinExistence type="inferred from homology"/>
<keyword evidence="2" id="KW-0560">Oxidoreductase</keyword>
<dbReference type="PANTHER" id="PTHR10204:SF34">
    <property type="entry name" value="NAD(P)H DEHYDROGENASE [QUINONE] 1 ISOFORM 1"/>
    <property type="match status" value="1"/>
</dbReference>
<dbReference type="RefSeq" id="WP_056131203.1">
    <property type="nucleotide sequence ID" value="NZ_WSES01000006.1"/>
</dbReference>
<dbReference type="Gene3D" id="3.40.50.360">
    <property type="match status" value="1"/>
</dbReference>
<dbReference type="Pfam" id="PF02525">
    <property type="entry name" value="Flavodoxin_2"/>
    <property type="match status" value="1"/>
</dbReference>
<dbReference type="InterPro" id="IPR003680">
    <property type="entry name" value="Flavodoxin_fold"/>
</dbReference>
<dbReference type="SUPFAM" id="SSF52218">
    <property type="entry name" value="Flavoproteins"/>
    <property type="match status" value="1"/>
</dbReference>
<accession>A0A7X3K9C2</accession>
<dbReference type="InterPro" id="IPR051545">
    <property type="entry name" value="NAD(P)H_dehydrogenase_qn"/>
</dbReference>
<dbReference type="PANTHER" id="PTHR10204">
    <property type="entry name" value="NAD P H OXIDOREDUCTASE-RELATED"/>
    <property type="match status" value="1"/>
</dbReference>
<protein>
    <submittedName>
        <fullName evidence="4">Flavodoxin family protein</fullName>
    </submittedName>
</protein>
<dbReference type="AlphaFoldDB" id="A0A7X3K9C2"/>
<reference evidence="4 5" key="1">
    <citation type="submission" date="2019-12" db="EMBL/GenBank/DDBJ databases">
        <authorList>
            <person name="Li C."/>
            <person name="Zhao J."/>
        </authorList>
    </citation>
    <scope>NUCLEOTIDE SEQUENCE [LARGE SCALE GENOMIC DNA]</scope>
    <source>
        <strain evidence="4 5">NEAU-DD11</strain>
    </source>
</reference>
<dbReference type="GO" id="GO:0005829">
    <property type="term" value="C:cytosol"/>
    <property type="evidence" value="ECO:0007669"/>
    <property type="project" value="TreeGrafter"/>
</dbReference>
<organism evidence="4 5">
    <name type="scientific">Massilia cellulosiltytica</name>
    <dbReference type="NCBI Taxonomy" id="2683234"/>
    <lineage>
        <taxon>Bacteria</taxon>
        <taxon>Pseudomonadati</taxon>
        <taxon>Pseudomonadota</taxon>
        <taxon>Betaproteobacteria</taxon>
        <taxon>Burkholderiales</taxon>
        <taxon>Oxalobacteraceae</taxon>
        <taxon>Telluria group</taxon>
        <taxon>Massilia</taxon>
    </lineage>
</organism>
<comment type="caution">
    <text evidence="4">The sequence shown here is derived from an EMBL/GenBank/DDBJ whole genome shotgun (WGS) entry which is preliminary data.</text>
</comment>